<dbReference type="EMBL" id="CAUJNA010001077">
    <property type="protein sequence ID" value="CAJ1384060.1"/>
    <property type="molecule type" value="Genomic_DNA"/>
</dbReference>
<feature type="region of interest" description="Disordered" evidence="1">
    <location>
        <begin position="461"/>
        <end position="487"/>
    </location>
</feature>
<evidence type="ECO:0008006" key="5">
    <source>
        <dbReference type="Google" id="ProtNLM"/>
    </source>
</evidence>
<name>A0AA36MSH2_9DINO</name>
<keyword evidence="2" id="KW-0732">Signal</keyword>
<dbReference type="InterPro" id="IPR011050">
    <property type="entry name" value="Pectin_lyase_fold/virulence"/>
</dbReference>
<sequence length="502" mass="53459">MFALPLLLVAAAVPTKGCEELVPDTAQANYRSITQCLLDEQKVVLGPGTFLLPHGVKMPSNTSLAGSTVNGLMVSRLLLAVPSAITHYVLQVSSDSEVTSVVLDGGEMQKDETCCRSVLSLVGNTSLVTDVEVLGSARGIGILVENPTSHDNLVLRAHVHDCYYGVIFAAGLHSHNQNVVQQGLVEDIYCDAVTFAGHGQVRGTVIRRVGYACGAPSFSTGAGFFCRGNRQGGLVQSSHVSDTCGMSLDVDTCSYLDVSQSTFDGSGYDWSGNHTHCWGMPTAALLDSQMCSIRGNQMSNVRASNNISFSGDPHQVYSQVAAQLFSDLPHGNETIVNFAMLHRPNAGAWPCVGNEVINNSFTCEDCVAYFAGRGTGYAGHSESQPSTFEGNTVLGLSVRCGGNLYAAQEPVCRMGSGWPCNADDYLHPETNFRNDHCSHFAADIYPMSVLPGGLLRNPLPLPSGEVTHKAPTAKPQQSLSAPAAPRWQDTGSTPYGMVFRFG</sequence>
<feature type="signal peptide" evidence="2">
    <location>
        <begin position="1"/>
        <end position="17"/>
    </location>
</feature>
<gene>
    <name evidence="3" type="ORF">EVOR1521_LOCUS10994</name>
</gene>
<keyword evidence="4" id="KW-1185">Reference proteome</keyword>
<dbReference type="Proteomes" id="UP001178507">
    <property type="component" value="Unassembled WGS sequence"/>
</dbReference>
<dbReference type="AlphaFoldDB" id="A0AA36MSH2"/>
<proteinExistence type="predicted"/>
<reference evidence="3" key="1">
    <citation type="submission" date="2023-08" db="EMBL/GenBank/DDBJ databases">
        <authorList>
            <person name="Chen Y."/>
            <person name="Shah S."/>
            <person name="Dougan E. K."/>
            <person name="Thang M."/>
            <person name="Chan C."/>
        </authorList>
    </citation>
    <scope>NUCLEOTIDE SEQUENCE</scope>
</reference>
<evidence type="ECO:0000256" key="1">
    <source>
        <dbReference type="SAM" id="MobiDB-lite"/>
    </source>
</evidence>
<protein>
    <recommendedName>
        <fullName evidence="5">Right handed beta helix domain-containing protein</fullName>
    </recommendedName>
</protein>
<accession>A0AA36MSH2</accession>
<evidence type="ECO:0000313" key="4">
    <source>
        <dbReference type="Proteomes" id="UP001178507"/>
    </source>
</evidence>
<feature type="chain" id="PRO_5041450573" description="Right handed beta helix domain-containing protein" evidence="2">
    <location>
        <begin position="18"/>
        <end position="502"/>
    </location>
</feature>
<evidence type="ECO:0000256" key="2">
    <source>
        <dbReference type="SAM" id="SignalP"/>
    </source>
</evidence>
<organism evidence="3 4">
    <name type="scientific">Effrenium voratum</name>
    <dbReference type="NCBI Taxonomy" id="2562239"/>
    <lineage>
        <taxon>Eukaryota</taxon>
        <taxon>Sar</taxon>
        <taxon>Alveolata</taxon>
        <taxon>Dinophyceae</taxon>
        <taxon>Suessiales</taxon>
        <taxon>Symbiodiniaceae</taxon>
        <taxon>Effrenium</taxon>
    </lineage>
</organism>
<comment type="caution">
    <text evidence="3">The sequence shown here is derived from an EMBL/GenBank/DDBJ whole genome shotgun (WGS) entry which is preliminary data.</text>
</comment>
<evidence type="ECO:0000313" key="3">
    <source>
        <dbReference type="EMBL" id="CAJ1384060.1"/>
    </source>
</evidence>
<dbReference type="SUPFAM" id="SSF51126">
    <property type="entry name" value="Pectin lyase-like"/>
    <property type="match status" value="1"/>
</dbReference>